<evidence type="ECO:0000259" key="9">
    <source>
        <dbReference type="Pfam" id="PF22692"/>
    </source>
</evidence>
<dbReference type="Pfam" id="PF00460">
    <property type="entry name" value="Flg_bb_rod"/>
    <property type="match status" value="1"/>
</dbReference>
<feature type="domain" description="Flagellar hook protein FlgE/F/G-like D1" evidence="9">
    <location>
        <begin position="88"/>
        <end position="137"/>
    </location>
</feature>
<evidence type="ECO:0000256" key="5">
    <source>
        <dbReference type="RuleBase" id="RU362116"/>
    </source>
</evidence>
<evidence type="ECO:0000259" key="8">
    <source>
        <dbReference type="Pfam" id="PF07559"/>
    </source>
</evidence>
<evidence type="ECO:0000256" key="2">
    <source>
        <dbReference type="ARBA" id="ARBA00009677"/>
    </source>
</evidence>
<sequence>MSLSSSMWASVSGLMAHGNKMNVVGNNIANVSTLAYKGQRADFSDYLYTDSGSVSGTTQIGQGVSTYAVLGDYSQGSLESTNSGSDLAISGNGYFKVRKQDSEQAYYTRAGDFYFNNKRELQNPQGLILQGWKVDNDSSSVVFNSGSTTTSSSSASTTAYKGTGSPKDIVLDSWNLPPKLTQSVSFTMQLSNDVGMDKTTSTTSPMTALFDQWDGTNTKTPLADTAYAASSPITVYDEGGTKHQLTVYYDKVDTSNSSYKINNLPSGYTVYEYIVTIPPSEDNRTYGGTTPVTYDSSGNPILPADSQTFQGTKKAGMLMTGQLVFNVSGQIVNQTAYTYGAQDTATADMQCALNPTLSTSWQPTKVSNNGLPVFNANFSGSALSNSVSEVSSYGGSNHSLAEKSIIELDLGLRDTSTTPWNNSTNSLDDLKVVPPVAPATQGTIDYNTAPCTMSTTVRRNGASIVTSGSSLVQASKADGYASGVLNNFNIDANGIIYGKYDNNETLALYQISMYDFDNLQGLYREGNNLYSETKESGFARQGVAGDNGFGSIKAYNIEQSNVDMSREFVQMIATQRGFQANSKTITTVDNMLETVIGMKR</sequence>
<dbReference type="GO" id="GO:0071978">
    <property type="term" value="P:bacterial-type flagellum-dependent swarming motility"/>
    <property type="evidence" value="ECO:0007669"/>
    <property type="project" value="TreeGrafter"/>
</dbReference>
<dbReference type="AlphaFoldDB" id="A0A212IVN0"/>
<dbReference type="GO" id="GO:0009424">
    <property type="term" value="C:bacterial-type flagellum hook"/>
    <property type="evidence" value="ECO:0007669"/>
    <property type="project" value="TreeGrafter"/>
</dbReference>
<accession>A0A212IVN0</accession>
<dbReference type="InterPro" id="IPR053967">
    <property type="entry name" value="LlgE_F_G-like_D1"/>
</dbReference>
<feature type="domain" description="Flagellar hook protein FlgE D2" evidence="8">
    <location>
        <begin position="218"/>
        <end position="392"/>
    </location>
</feature>
<protein>
    <recommendedName>
        <fullName evidence="3 5">Flagellar hook protein FlgE</fullName>
    </recommendedName>
</protein>
<dbReference type="InterPro" id="IPR037058">
    <property type="entry name" value="Falgellar_hook_FlgE_sf"/>
</dbReference>
<evidence type="ECO:0000256" key="4">
    <source>
        <dbReference type="ARBA" id="ARBA00023143"/>
    </source>
</evidence>
<reference evidence="10" key="1">
    <citation type="submission" date="2016-04" db="EMBL/GenBank/DDBJ databases">
        <authorList>
            <person name="Evans L.H."/>
            <person name="Alamgir A."/>
            <person name="Owens N."/>
            <person name="Weber N.D."/>
            <person name="Virtaneva K."/>
            <person name="Barbian K."/>
            <person name="Babar A."/>
            <person name="Rosenke K."/>
        </authorList>
    </citation>
    <scope>NUCLEOTIDE SEQUENCE</scope>
    <source>
        <strain evidence="10">92-2</strain>
    </source>
</reference>
<dbReference type="Gene3D" id="2.60.98.20">
    <property type="entry name" value="Flagellar hook protein FlgE"/>
    <property type="match status" value="1"/>
</dbReference>
<feature type="domain" description="Flagellar basal-body/hook protein C-terminal" evidence="7">
    <location>
        <begin position="557"/>
        <end position="597"/>
    </location>
</feature>
<dbReference type="EMBL" id="FLUP01000001">
    <property type="protein sequence ID" value="SBV91240.1"/>
    <property type="molecule type" value="Genomic_DNA"/>
</dbReference>
<dbReference type="GO" id="GO:0009425">
    <property type="term" value="C:bacterial-type flagellum basal body"/>
    <property type="evidence" value="ECO:0007669"/>
    <property type="project" value="UniProtKB-SubCell"/>
</dbReference>
<organism evidence="10">
    <name type="scientific">uncultured Desulfovibrio sp</name>
    <dbReference type="NCBI Taxonomy" id="167968"/>
    <lineage>
        <taxon>Bacteria</taxon>
        <taxon>Pseudomonadati</taxon>
        <taxon>Thermodesulfobacteriota</taxon>
        <taxon>Desulfovibrionia</taxon>
        <taxon>Desulfovibrionales</taxon>
        <taxon>Desulfovibrionaceae</taxon>
        <taxon>Desulfovibrio</taxon>
        <taxon>environmental samples</taxon>
    </lineage>
</organism>
<evidence type="ECO:0000313" key="10">
    <source>
        <dbReference type="EMBL" id="SBV91240.1"/>
    </source>
</evidence>
<keyword evidence="4 5" id="KW-0975">Bacterial flagellum</keyword>
<dbReference type="InterPro" id="IPR037925">
    <property type="entry name" value="FlgE/F/G-like"/>
</dbReference>
<dbReference type="InterPro" id="IPR020013">
    <property type="entry name" value="Flagellar_FlgE/F/G"/>
</dbReference>
<comment type="subcellular location">
    <subcellularLocation>
        <location evidence="1 5">Bacterial flagellum basal body</location>
    </subcellularLocation>
</comment>
<dbReference type="PANTHER" id="PTHR30435">
    <property type="entry name" value="FLAGELLAR PROTEIN"/>
    <property type="match status" value="1"/>
</dbReference>
<proteinExistence type="inferred from homology"/>
<dbReference type="PROSITE" id="PS00588">
    <property type="entry name" value="FLAGELLA_BB_ROD"/>
    <property type="match status" value="1"/>
</dbReference>
<dbReference type="InterPro" id="IPR001444">
    <property type="entry name" value="Flag_bb_rod_N"/>
</dbReference>
<evidence type="ECO:0000256" key="3">
    <source>
        <dbReference type="ARBA" id="ARBA00019015"/>
    </source>
</evidence>
<evidence type="ECO:0000259" key="6">
    <source>
        <dbReference type="Pfam" id="PF00460"/>
    </source>
</evidence>
<dbReference type="GO" id="GO:0005829">
    <property type="term" value="C:cytosol"/>
    <property type="evidence" value="ECO:0007669"/>
    <property type="project" value="TreeGrafter"/>
</dbReference>
<feature type="domain" description="Flagellar basal body rod protein N-terminal" evidence="6">
    <location>
        <begin position="10"/>
        <end position="37"/>
    </location>
</feature>
<gene>
    <name evidence="10" type="ORF">KM92DES2_10105</name>
</gene>
<evidence type="ECO:0000259" key="7">
    <source>
        <dbReference type="Pfam" id="PF06429"/>
    </source>
</evidence>
<dbReference type="PANTHER" id="PTHR30435:SF1">
    <property type="entry name" value="FLAGELLAR HOOK PROTEIN FLGE"/>
    <property type="match status" value="1"/>
</dbReference>
<comment type="function">
    <text evidence="5">A flexible structure which links the flagellar filament to the drive apparatus in the basal body.</text>
</comment>
<dbReference type="InterPro" id="IPR011491">
    <property type="entry name" value="FlgE_D2"/>
</dbReference>
<dbReference type="InterPro" id="IPR019776">
    <property type="entry name" value="Flagellar_basal_body_rod_CS"/>
</dbReference>
<dbReference type="InterPro" id="IPR010930">
    <property type="entry name" value="Flg_bb/hook_C_dom"/>
</dbReference>
<dbReference type="NCBIfam" id="TIGR03506">
    <property type="entry name" value="FlgEFG_subfam"/>
    <property type="match status" value="2"/>
</dbReference>
<comment type="similarity">
    <text evidence="2 5">Belongs to the flagella basal body rod proteins family.</text>
</comment>
<dbReference type="Pfam" id="PF07559">
    <property type="entry name" value="FlgE_D2"/>
    <property type="match status" value="1"/>
</dbReference>
<dbReference type="Pfam" id="PF22692">
    <property type="entry name" value="LlgE_F_G_D1"/>
    <property type="match status" value="1"/>
</dbReference>
<dbReference type="SUPFAM" id="SSF117143">
    <property type="entry name" value="Flagellar hook protein flgE"/>
    <property type="match status" value="1"/>
</dbReference>
<evidence type="ECO:0000256" key="1">
    <source>
        <dbReference type="ARBA" id="ARBA00004117"/>
    </source>
</evidence>
<dbReference type="Pfam" id="PF06429">
    <property type="entry name" value="Flg_bbr_C"/>
    <property type="match status" value="1"/>
</dbReference>
<name>A0A212IVN0_9BACT</name>
<dbReference type="RefSeq" id="WP_192111647.1">
    <property type="nucleotide sequence ID" value="NZ_CABUEN010000014.1"/>
</dbReference>